<evidence type="ECO:0000313" key="9">
    <source>
        <dbReference type="EMBL" id="TXD39327.1"/>
    </source>
</evidence>
<feature type="region of interest" description="Disordered" evidence="6">
    <location>
        <begin position="1"/>
        <end position="22"/>
    </location>
</feature>
<dbReference type="HAMAP" id="MF_01080">
    <property type="entry name" value="TruB_bact"/>
    <property type="match status" value="1"/>
</dbReference>
<feature type="domain" description="Pseudouridine synthase II N-terminal" evidence="7">
    <location>
        <begin position="70"/>
        <end position="218"/>
    </location>
</feature>
<dbReference type="Proteomes" id="UP000321412">
    <property type="component" value="Unassembled WGS sequence"/>
</dbReference>
<dbReference type="EC" id="5.4.99.25" evidence="5"/>
<feature type="domain" description="tRNA pseudouridylate synthase B C-terminal" evidence="8">
    <location>
        <begin position="219"/>
        <end position="264"/>
    </location>
</feature>
<comment type="catalytic activity">
    <reaction evidence="1 5">
        <text>uridine(55) in tRNA = pseudouridine(55) in tRNA</text>
        <dbReference type="Rhea" id="RHEA:42532"/>
        <dbReference type="Rhea" id="RHEA-COMP:10101"/>
        <dbReference type="Rhea" id="RHEA-COMP:10102"/>
        <dbReference type="ChEBI" id="CHEBI:65314"/>
        <dbReference type="ChEBI" id="CHEBI:65315"/>
        <dbReference type="EC" id="5.4.99.25"/>
    </reaction>
</comment>
<comment type="similarity">
    <text evidence="2 5">Belongs to the pseudouridine synthase TruB family. Type 1 subfamily.</text>
</comment>
<evidence type="ECO:0000259" key="7">
    <source>
        <dbReference type="Pfam" id="PF01509"/>
    </source>
</evidence>
<dbReference type="PANTHER" id="PTHR13767:SF2">
    <property type="entry name" value="PSEUDOURIDYLATE SYNTHASE TRUB1"/>
    <property type="match status" value="1"/>
</dbReference>
<evidence type="ECO:0000256" key="4">
    <source>
        <dbReference type="ARBA" id="ARBA00023235"/>
    </source>
</evidence>
<dbReference type="Pfam" id="PF01509">
    <property type="entry name" value="TruB_N"/>
    <property type="match status" value="1"/>
</dbReference>
<sequence length="340" mass="37675">MPHQRHPWRGRESPRRRARRDARPARVPLIPLCLASGDPRGVVRMQSQDGLILIDKDAGMTSFDVVRRVRRLAGTRKVGHTGTLDPDATGLMGVVLGRCTKLANFLTLDEKVYAFEMVLGSATDTEDASGEVIEVAGWEHVTREAFEEAMAGFLGTIQQVPPIYSALKVDGKRAHALARAGEEVHLEARPIEIFELELMSFEPPHVSMRVRCGSGTYVRALVRDLGKAVGSVAHTRSIRRISVGEFDLEQAYRLDELSEENFWEKVLSPARMVGSLDQVHIDDEQRRAVGFGQTILVAPELPMDAPIAVIDANDELVAIMARKESHDPQGSRLAPRRVLI</sequence>
<dbReference type="InterPro" id="IPR002501">
    <property type="entry name" value="PsdUridine_synth_N"/>
</dbReference>
<dbReference type="EMBL" id="VOSM01000001">
    <property type="protein sequence ID" value="TXD39327.1"/>
    <property type="molecule type" value="Genomic_DNA"/>
</dbReference>
<proteinExistence type="inferred from homology"/>
<dbReference type="GO" id="GO:0031119">
    <property type="term" value="P:tRNA pseudouridine synthesis"/>
    <property type="evidence" value="ECO:0007669"/>
    <property type="project" value="UniProtKB-UniRule"/>
</dbReference>
<dbReference type="InterPro" id="IPR032819">
    <property type="entry name" value="TruB_C"/>
</dbReference>
<evidence type="ECO:0000256" key="3">
    <source>
        <dbReference type="ARBA" id="ARBA00022694"/>
    </source>
</evidence>
<keyword evidence="10" id="KW-1185">Reference proteome</keyword>
<dbReference type="CDD" id="cd02573">
    <property type="entry name" value="PseudoU_synth_EcTruB"/>
    <property type="match status" value="1"/>
</dbReference>
<feature type="active site" description="Nucleophile" evidence="5">
    <location>
        <position position="85"/>
    </location>
</feature>
<comment type="function">
    <text evidence="5">Responsible for synthesis of pseudouridine from uracil-55 in the psi GC loop of transfer RNAs.</text>
</comment>
<evidence type="ECO:0000313" key="10">
    <source>
        <dbReference type="Proteomes" id="UP000321412"/>
    </source>
</evidence>
<evidence type="ECO:0000256" key="1">
    <source>
        <dbReference type="ARBA" id="ARBA00000385"/>
    </source>
</evidence>
<dbReference type="Gene3D" id="3.30.2350.10">
    <property type="entry name" value="Pseudouridine synthase"/>
    <property type="match status" value="1"/>
</dbReference>
<evidence type="ECO:0000256" key="6">
    <source>
        <dbReference type="SAM" id="MobiDB-lite"/>
    </source>
</evidence>
<dbReference type="PANTHER" id="PTHR13767">
    <property type="entry name" value="TRNA-PSEUDOURIDINE SYNTHASE"/>
    <property type="match status" value="1"/>
</dbReference>
<dbReference type="GO" id="GO:1990481">
    <property type="term" value="P:mRNA pseudouridine synthesis"/>
    <property type="evidence" value="ECO:0007669"/>
    <property type="project" value="TreeGrafter"/>
</dbReference>
<evidence type="ECO:0000256" key="5">
    <source>
        <dbReference type="HAMAP-Rule" id="MF_01080"/>
    </source>
</evidence>
<dbReference type="InterPro" id="IPR020103">
    <property type="entry name" value="PsdUridine_synth_cat_dom_sf"/>
</dbReference>
<protein>
    <recommendedName>
        <fullName evidence="5">tRNA pseudouridine synthase B</fullName>
        <ecNumber evidence="5">5.4.99.25</ecNumber>
    </recommendedName>
    <alternativeName>
        <fullName evidence="5">tRNA pseudouridine(55) synthase</fullName>
        <shortName evidence="5">Psi55 synthase</shortName>
    </alternativeName>
    <alternativeName>
        <fullName evidence="5">tRNA pseudouridylate synthase</fullName>
    </alternativeName>
    <alternativeName>
        <fullName evidence="5">tRNA-uridine isomerase</fullName>
    </alternativeName>
</protein>
<reference evidence="9 10" key="1">
    <citation type="submission" date="2019-08" db="EMBL/GenBank/DDBJ databases">
        <title>Bradymonadales sp. TMQ4.</title>
        <authorList>
            <person name="Liang Q."/>
        </authorList>
    </citation>
    <scope>NUCLEOTIDE SEQUENCE [LARGE SCALE GENOMIC DNA]</scope>
    <source>
        <strain evidence="9 10">TMQ4</strain>
    </source>
</reference>
<organism evidence="9 10">
    <name type="scientific">Lujinxingia vulgaris</name>
    <dbReference type="NCBI Taxonomy" id="2600176"/>
    <lineage>
        <taxon>Bacteria</taxon>
        <taxon>Deltaproteobacteria</taxon>
        <taxon>Bradymonadales</taxon>
        <taxon>Lujinxingiaceae</taxon>
        <taxon>Lujinxingia</taxon>
    </lineage>
</organism>
<dbReference type="OrthoDB" id="9802309at2"/>
<keyword evidence="4 5" id="KW-0413">Isomerase</keyword>
<dbReference type="AlphaFoldDB" id="A0A5C6XBN2"/>
<dbReference type="GO" id="GO:0003723">
    <property type="term" value="F:RNA binding"/>
    <property type="evidence" value="ECO:0007669"/>
    <property type="project" value="InterPro"/>
</dbReference>
<dbReference type="SUPFAM" id="SSF55120">
    <property type="entry name" value="Pseudouridine synthase"/>
    <property type="match status" value="1"/>
</dbReference>
<comment type="caution">
    <text evidence="9">The sequence shown here is derived from an EMBL/GenBank/DDBJ whole genome shotgun (WGS) entry which is preliminary data.</text>
</comment>
<accession>A0A5C6XBN2</accession>
<dbReference type="InterPro" id="IPR014780">
    <property type="entry name" value="tRNA_psdUridine_synth_TruB"/>
</dbReference>
<dbReference type="NCBIfam" id="TIGR00431">
    <property type="entry name" value="TruB"/>
    <property type="match status" value="1"/>
</dbReference>
<name>A0A5C6XBN2_9DELT</name>
<dbReference type="Pfam" id="PF16198">
    <property type="entry name" value="TruB_C_2"/>
    <property type="match status" value="1"/>
</dbReference>
<evidence type="ECO:0000259" key="8">
    <source>
        <dbReference type="Pfam" id="PF16198"/>
    </source>
</evidence>
<keyword evidence="3 5" id="KW-0819">tRNA processing</keyword>
<evidence type="ECO:0000256" key="2">
    <source>
        <dbReference type="ARBA" id="ARBA00005642"/>
    </source>
</evidence>
<gene>
    <name evidence="5 9" type="primary">truB</name>
    <name evidence="9" type="ORF">FRC98_02710</name>
</gene>
<dbReference type="GO" id="GO:0160148">
    <property type="term" value="F:tRNA pseudouridine(55) synthase activity"/>
    <property type="evidence" value="ECO:0007669"/>
    <property type="project" value="UniProtKB-EC"/>
</dbReference>